<gene>
    <name evidence="1" type="ORF">yc1106_05948</name>
</gene>
<organism evidence="1 2">
    <name type="scientific">Curvularia clavata</name>
    <dbReference type="NCBI Taxonomy" id="95742"/>
    <lineage>
        <taxon>Eukaryota</taxon>
        <taxon>Fungi</taxon>
        <taxon>Dikarya</taxon>
        <taxon>Ascomycota</taxon>
        <taxon>Pezizomycotina</taxon>
        <taxon>Dothideomycetes</taxon>
        <taxon>Pleosporomycetidae</taxon>
        <taxon>Pleosporales</taxon>
        <taxon>Pleosporineae</taxon>
        <taxon>Pleosporaceae</taxon>
        <taxon>Curvularia</taxon>
    </lineage>
</organism>
<dbReference type="AlphaFoldDB" id="A0A9Q8Z9U5"/>
<accession>A0A9Q8Z9U5</accession>
<keyword evidence="2" id="KW-1185">Reference proteome</keyword>
<dbReference type="EMBL" id="CP089277">
    <property type="protein sequence ID" value="USP78674.1"/>
    <property type="molecule type" value="Genomic_DNA"/>
</dbReference>
<evidence type="ECO:0000313" key="1">
    <source>
        <dbReference type="EMBL" id="USP78674.1"/>
    </source>
</evidence>
<name>A0A9Q8Z9U5_CURCL</name>
<evidence type="ECO:0000313" key="2">
    <source>
        <dbReference type="Proteomes" id="UP001056012"/>
    </source>
</evidence>
<dbReference type="VEuPathDB" id="FungiDB:yc1106_05948"/>
<dbReference type="Proteomes" id="UP001056012">
    <property type="component" value="Chromosome 4"/>
</dbReference>
<reference evidence="1" key="1">
    <citation type="submission" date="2021-12" db="EMBL/GenBank/DDBJ databases">
        <title>Curvularia clavata genome.</title>
        <authorList>
            <person name="Cao Y."/>
        </authorList>
    </citation>
    <scope>NUCLEOTIDE SEQUENCE</scope>
    <source>
        <strain evidence="1">Yc1106</strain>
    </source>
</reference>
<proteinExistence type="predicted"/>
<protein>
    <submittedName>
        <fullName evidence="1">Uncharacterized protein</fullName>
    </submittedName>
</protein>
<dbReference type="OrthoDB" id="3694169at2759"/>
<sequence length="108" mass="11166">MRRELKQVILDAKALLEASVESNAAGATGVTRVNKCAKVIKAAEAVGFLQVNESVRASVSVGSLSPPSSYASAESTTSASLFTPAHPLVSISSPLSAESLESLENETF</sequence>